<keyword evidence="1" id="KW-0732">Signal</keyword>
<protein>
    <submittedName>
        <fullName evidence="2">DUF4835 domain-containing protein</fullName>
    </submittedName>
</protein>
<dbReference type="AlphaFoldDB" id="A0A1D8PBQ4"/>
<organism evidence="2 3">
    <name type="scientific">Urechidicola croceus</name>
    <dbReference type="NCBI Taxonomy" id="1850246"/>
    <lineage>
        <taxon>Bacteria</taxon>
        <taxon>Pseudomonadati</taxon>
        <taxon>Bacteroidota</taxon>
        <taxon>Flavobacteriia</taxon>
        <taxon>Flavobacteriales</taxon>
        <taxon>Flavobacteriaceae</taxon>
        <taxon>Urechidicola</taxon>
    </lineage>
</organism>
<dbReference type="EMBL" id="CP017478">
    <property type="protein sequence ID" value="AOW21955.1"/>
    <property type="molecule type" value="Genomic_DNA"/>
</dbReference>
<dbReference type="Pfam" id="PF16119">
    <property type="entry name" value="DUF4835"/>
    <property type="match status" value="1"/>
</dbReference>
<dbReference type="Proteomes" id="UP000176050">
    <property type="component" value="Chromosome"/>
</dbReference>
<gene>
    <name evidence="2" type="ORF">LPB138_00145</name>
</gene>
<sequence>MNKFVKILVIFLVAIQANAQELNATVTVNSDKVPGSNKQVFQTLERSITEFLNQKKWTNKNFKSQEKIQCNFTLTILEQEGSNNFTGNIQVQSSRPVYNSSYLTPIFNFKDNDFSFRYTEFENLQYNPNSFDSNLVSVITFYTYMVLGMDGDTFARNGGTEYYNSAENVMNQAQQSSYIGWNQNDNGVTRFRLITDILSGAFSNFRVAMYNYHLLGLDIMHNDKLESKEKISNSLKLLKTIYDRRPNAILVRVFMDAKSDEIVNIFSDGPRFETDKLKDDLIRMSPTNMSKWNSIN</sequence>
<dbReference type="InterPro" id="IPR032274">
    <property type="entry name" value="DUF4835"/>
</dbReference>
<name>A0A1D8PBQ4_9FLAO</name>
<proteinExistence type="predicted"/>
<reference evidence="2 3" key="1">
    <citation type="submission" date="2016-10" db="EMBL/GenBank/DDBJ databases">
        <title>Lutibacter sp. LPB0138, isolated from marine gastropod.</title>
        <authorList>
            <person name="Kim E."/>
            <person name="Yi H."/>
        </authorList>
    </citation>
    <scope>NUCLEOTIDE SEQUENCE [LARGE SCALE GENOMIC DNA]</scope>
    <source>
        <strain evidence="2 3">LPB0138</strain>
    </source>
</reference>
<accession>A0A1D8PBQ4</accession>
<dbReference type="KEGG" id="lul:LPB138_00145"/>
<keyword evidence="3" id="KW-1185">Reference proteome</keyword>
<evidence type="ECO:0000313" key="2">
    <source>
        <dbReference type="EMBL" id="AOW21955.1"/>
    </source>
</evidence>
<dbReference type="STRING" id="1850246.LPB138_00145"/>
<feature type="signal peptide" evidence="1">
    <location>
        <begin position="1"/>
        <end position="19"/>
    </location>
</feature>
<dbReference type="OrthoDB" id="9773381at2"/>
<evidence type="ECO:0000256" key="1">
    <source>
        <dbReference type="SAM" id="SignalP"/>
    </source>
</evidence>
<feature type="chain" id="PRO_5009111079" evidence="1">
    <location>
        <begin position="20"/>
        <end position="296"/>
    </location>
</feature>
<evidence type="ECO:0000313" key="3">
    <source>
        <dbReference type="Proteomes" id="UP000176050"/>
    </source>
</evidence>